<organism evidence="1">
    <name type="scientific">uncultured Caudovirales phage</name>
    <dbReference type="NCBI Taxonomy" id="2100421"/>
    <lineage>
        <taxon>Viruses</taxon>
        <taxon>Duplodnaviria</taxon>
        <taxon>Heunggongvirae</taxon>
        <taxon>Uroviricota</taxon>
        <taxon>Caudoviricetes</taxon>
        <taxon>Peduoviridae</taxon>
        <taxon>Maltschvirus</taxon>
        <taxon>Maltschvirus maltsch</taxon>
    </lineage>
</organism>
<protein>
    <submittedName>
        <fullName evidence="1">Uncharacterized protein</fullName>
    </submittedName>
</protein>
<dbReference type="EMBL" id="LR797474">
    <property type="protein sequence ID" value="CAB4219098.1"/>
    <property type="molecule type" value="Genomic_DNA"/>
</dbReference>
<gene>
    <name evidence="1" type="ORF">UFOVP1604_181</name>
</gene>
<proteinExistence type="predicted"/>
<reference evidence="1" key="1">
    <citation type="submission" date="2020-05" db="EMBL/GenBank/DDBJ databases">
        <authorList>
            <person name="Chiriac C."/>
            <person name="Salcher M."/>
            <person name="Ghai R."/>
            <person name="Kavagutti S V."/>
        </authorList>
    </citation>
    <scope>NUCLEOTIDE SEQUENCE</scope>
</reference>
<sequence length="71" mass="8149">MQTLTHASTMAEMAVDILFSEGDPFRGKVDRLKLYDAIRQATLKKLVIEDDDILDEEEFQECLKVSKIENC</sequence>
<accession>A0A6J5SU86</accession>
<evidence type="ECO:0000313" key="1">
    <source>
        <dbReference type="EMBL" id="CAB4219098.1"/>
    </source>
</evidence>
<name>A0A6J5SU86_9CAUD</name>